<dbReference type="EMBL" id="LOHF01000001">
    <property type="protein sequence ID" value="OUM75880.1"/>
    <property type="molecule type" value="Genomic_DNA"/>
</dbReference>
<keyword evidence="1" id="KW-0732">Signal</keyword>
<dbReference type="AlphaFoldDB" id="A0A1Y3P7T2"/>
<evidence type="ECO:0008006" key="4">
    <source>
        <dbReference type="Google" id="ProtNLM"/>
    </source>
</evidence>
<dbReference type="RefSeq" id="WP_238599498.1">
    <property type="nucleotide sequence ID" value="NZ_JBJGBV010000001.1"/>
</dbReference>
<keyword evidence="3" id="KW-1185">Reference proteome</keyword>
<sequence length="168" mass="17783">MSTYCQLAKFKGLASAAMIMVALTACSSGVGSSIPGLDSLTGDSKYAPEYIKANIIAGKSSKQQIREKFGDPTSVRDDLGNDSSEWVYDSKDSKLGKLADMAYKYTSRYGAGDSASAIIGGQNKVGDAQEIAEDAGTLSGSNTPGKKVKITSIHIDFRGDVVRAFRTY</sequence>
<evidence type="ECO:0000313" key="3">
    <source>
        <dbReference type="Proteomes" id="UP000195440"/>
    </source>
</evidence>
<feature type="signal peptide" evidence="1">
    <location>
        <begin position="1"/>
        <end position="27"/>
    </location>
</feature>
<protein>
    <recommendedName>
        <fullName evidence="4">Lipoprotein SmpA/OmlA domain-containing protein</fullName>
    </recommendedName>
</protein>
<gene>
    <name evidence="2" type="ORF">AUC60_01925</name>
</gene>
<feature type="chain" id="PRO_5013231959" description="Lipoprotein SmpA/OmlA domain-containing protein" evidence="1">
    <location>
        <begin position="28"/>
        <end position="168"/>
    </location>
</feature>
<organism evidence="2 3">
    <name type="scientific">Pseudomonas caspiana</name>
    <dbReference type="NCBI Taxonomy" id="1451454"/>
    <lineage>
        <taxon>Bacteria</taxon>
        <taxon>Pseudomonadati</taxon>
        <taxon>Pseudomonadota</taxon>
        <taxon>Gammaproteobacteria</taxon>
        <taxon>Pseudomonadales</taxon>
        <taxon>Pseudomonadaceae</taxon>
        <taxon>Pseudomonas</taxon>
    </lineage>
</organism>
<evidence type="ECO:0000256" key="1">
    <source>
        <dbReference type="SAM" id="SignalP"/>
    </source>
</evidence>
<dbReference type="Proteomes" id="UP000195440">
    <property type="component" value="Unassembled WGS sequence"/>
</dbReference>
<evidence type="ECO:0000313" key="2">
    <source>
        <dbReference type="EMBL" id="OUM75880.1"/>
    </source>
</evidence>
<comment type="caution">
    <text evidence="2">The sequence shown here is derived from an EMBL/GenBank/DDBJ whole genome shotgun (WGS) entry which is preliminary data.</text>
</comment>
<reference evidence="2 3" key="1">
    <citation type="journal article" date="2017" name="Syst. Appl. Microbiol.">
        <title>Pseudomonas caspiana sp. nov., a citrus pathogen in the Pseudomonas syringae phylogenetic group.</title>
        <authorList>
            <person name="Busquets A."/>
            <person name="Gomila M."/>
            <person name="Beiki F."/>
            <person name="Mulet M."/>
            <person name="Rahimian H."/>
            <person name="Garcia-Valdes E."/>
            <person name="Lalucat J."/>
        </authorList>
    </citation>
    <scope>NUCLEOTIDE SEQUENCE [LARGE SCALE GENOMIC DNA]</scope>
    <source>
        <strain evidence="2 3">FBF102</strain>
    </source>
</reference>
<accession>A0A1Y3P7T2</accession>
<name>A0A1Y3P7T2_9PSED</name>
<proteinExistence type="predicted"/>